<dbReference type="Proteomes" id="UP000291088">
    <property type="component" value="Unassembled WGS sequence"/>
</dbReference>
<dbReference type="CDD" id="cd07377">
    <property type="entry name" value="WHTH_GntR"/>
    <property type="match status" value="1"/>
</dbReference>
<dbReference type="SMART" id="SM00895">
    <property type="entry name" value="FCD"/>
    <property type="match status" value="1"/>
</dbReference>
<reference evidence="6 7" key="1">
    <citation type="submission" date="2019-01" db="EMBL/GenBank/DDBJ databases">
        <authorList>
            <person name="Deng T."/>
        </authorList>
    </citation>
    <scope>NUCLEOTIDE SEQUENCE [LARGE SCALE GENOMIC DNA]</scope>
    <source>
        <strain evidence="6 7">F8825</strain>
    </source>
</reference>
<evidence type="ECO:0000313" key="6">
    <source>
        <dbReference type="EMBL" id="RYC13983.1"/>
    </source>
</evidence>
<dbReference type="PANTHER" id="PTHR43537:SF44">
    <property type="entry name" value="GNTR FAMILY REGULATORY PROTEIN"/>
    <property type="match status" value="1"/>
</dbReference>
<dbReference type="SUPFAM" id="SSF46785">
    <property type="entry name" value="Winged helix' DNA-binding domain"/>
    <property type="match status" value="1"/>
</dbReference>
<evidence type="ECO:0000256" key="4">
    <source>
        <dbReference type="SAM" id="MobiDB-lite"/>
    </source>
</evidence>
<comment type="caution">
    <text evidence="6">The sequence shown here is derived from an EMBL/GenBank/DDBJ whole genome shotgun (WGS) entry which is preliminary data.</text>
</comment>
<dbReference type="Gene3D" id="1.20.120.530">
    <property type="entry name" value="GntR ligand-binding domain-like"/>
    <property type="match status" value="1"/>
</dbReference>
<protein>
    <submittedName>
        <fullName evidence="6">FadR family transcriptional regulator</fullName>
    </submittedName>
</protein>
<dbReference type="PANTHER" id="PTHR43537">
    <property type="entry name" value="TRANSCRIPTIONAL REGULATOR, GNTR FAMILY"/>
    <property type="match status" value="1"/>
</dbReference>
<dbReference type="PROSITE" id="PS50949">
    <property type="entry name" value="HTH_GNTR"/>
    <property type="match status" value="1"/>
</dbReference>
<dbReference type="PRINTS" id="PR00035">
    <property type="entry name" value="HTHGNTR"/>
</dbReference>
<dbReference type="SUPFAM" id="SSF48008">
    <property type="entry name" value="GntR ligand-binding domain-like"/>
    <property type="match status" value="1"/>
</dbReference>
<dbReference type="InterPro" id="IPR011711">
    <property type="entry name" value="GntR_C"/>
</dbReference>
<dbReference type="InterPro" id="IPR008920">
    <property type="entry name" value="TF_FadR/GntR_C"/>
</dbReference>
<dbReference type="Pfam" id="PF07729">
    <property type="entry name" value="FCD"/>
    <property type="match status" value="1"/>
</dbReference>
<organism evidence="6 7">
    <name type="scientific">Ciceribacter ferrooxidans</name>
    <dbReference type="NCBI Taxonomy" id="2509717"/>
    <lineage>
        <taxon>Bacteria</taxon>
        <taxon>Pseudomonadati</taxon>
        <taxon>Pseudomonadota</taxon>
        <taxon>Alphaproteobacteria</taxon>
        <taxon>Hyphomicrobiales</taxon>
        <taxon>Rhizobiaceae</taxon>
        <taxon>Ciceribacter</taxon>
    </lineage>
</organism>
<dbReference type="InterPro" id="IPR036388">
    <property type="entry name" value="WH-like_DNA-bd_sf"/>
</dbReference>
<name>A0A4Q2T753_9HYPH</name>
<feature type="region of interest" description="Disordered" evidence="4">
    <location>
        <begin position="1"/>
        <end position="21"/>
    </location>
</feature>
<keyword evidence="1" id="KW-0805">Transcription regulation</keyword>
<evidence type="ECO:0000256" key="3">
    <source>
        <dbReference type="ARBA" id="ARBA00023163"/>
    </source>
</evidence>
<accession>A0A4Q2T753</accession>
<keyword evidence="7" id="KW-1185">Reference proteome</keyword>
<evidence type="ECO:0000313" key="7">
    <source>
        <dbReference type="Proteomes" id="UP000291088"/>
    </source>
</evidence>
<dbReference type="EMBL" id="SDVB01000216">
    <property type="protein sequence ID" value="RYC13983.1"/>
    <property type="molecule type" value="Genomic_DNA"/>
</dbReference>
<proteinExistence type="predicted"/>
<feature type="compositionally biased region" description="Polar residues" evidence="4">
    <location>
        <begin position="7"/>
        <end position="16"/>
    </location>
</feature>
<dbReference type="InterPro" id="IPR036390">
    <property type="entry name" value="WH_DNA-bd_sf"/>
</dbReference>
<dbReference type="GO" id="GO:0003677">
    <property type="term" value="F:DNA binding"/>
    <property type="evidence" value="ECO:0007669"/>
    <property type="project" value="UniProtKB-KW"/>
</dbReference>
<sequence length="262" mass="28855">MGEPESSVLNVETSPSKPERGKAVRLVDRVVDQLLERIRAGNYPADSRLPGEHELASQLGVSRPVVRDALARLREQGIVYARQGAGTFVSAQGSPAAQLSYSPVKTIADIQRCYEFRLTIEPAAAYFAAKRRDEATLQKIAAALAELREATSHQLHRTDADFVFHRAVTEAANNHYYTASMDALKAHIAVGMHLHGLSLLGPKLGLEQVYEEHNAIYRAIAEGRAEDAREAMRKHLEGSRDRLFEGRMLDLSMETAPSDSPA</sequence>
<dbReference type="Pfam" id="PF00392">
    <property type="entry name" value="GntR"/>
    <property type="match status" value="1"/>
</dbReference>
<dbReference type="Gene3D" id="1.10.10.10">
    <property type="entry name" value="Winged helix-like DNA-binding domain superfamily/Winged helix DNA-binding domain"/>
    <property type="match status" value="1"/>
</dbReference>
<dbReference type="GO" id="GO:0003700">
    <property type="term" value="F:DNA-binding transcription factor activity"/>
    <property type="evidence" value="ECO:0007669"/>
    <property type="project" value="InterPro"/>
</dbReference>
<dbReference type="AlphaFoldDB" id="A0A4Q2T753"/>
<evidence type="ECO:0000256" key="2">
    <source>
        <dbReference type="ARBA" id="ARBA00023125"/>
    </source>
</evidence>
<keyword evidence="3" id="KW-0804">Transcription</keyword>
<dbReference type="RefSeq" id="WP_112691094.1">
    <property type="nucleotide sequence ID" value="NZ_SDVB01000216.1"/>
</dbReference>
<dbReference type="InterPro" id="IPR000524">
    <property type="entry name" value="Tscrpt_reg_HTH_GntR"/>
</dbReference>
<dbReference type="SMART" id="SM00345">
    <property type="entry name" value="HTH_GNTR"/>
    <property type="match status" value="1"/>
</dbReference>
<evidence type="ECO:0000256" key="1">
    <source>
        <dbReference type="ARBA" id="ARBA00023015"/>
    </source>
</evidence>
<keyword evidence="2" id="KW-0238">DNA-binding</keyword>
<evidence type="ECO:0000259" key="5">
    <source>
        <dbReference type="PROSITE" id="PS50949"/>
    </source>
</evidence>
<gene>
    <name evidence="6" type="ORF">EUU22_10695</name>
</gene>
<feature type="domain" description="HTH gntR-type" evidence="5">
    <location>
        <begin position="24"/>
        <end position="92"/>
    </location>
</feature>
<dbReference type="OrthoDB" id="9028214at2"/>